<organism evidence="2">
    <name type="scientific">viral metagenome</name>
    <dbReference type="NCBI Taxonomy" id="1070528"/>
    <lineage>
        <taxon>unclassified sequences</taxon>
        <taxon>metagenomes</taxon>
        <taxon>organismal metagenomes</taxon>
    </lineage>
</organism>
<proteinExistence type="predicted"/>
<protein>
    <submittedName>
        <fullName evidence="2">Uncharacterized protein</fullName>
    </submittedName>
</protein>
<reference evidence="2" key="1">
    <citation type="journal article" date="2020" name="Nature">
        <title>Giant virus diversity and host interactions through global metagenomics.</title>
        <authorList>
            <person name="Schulz F."/>
            <person name="Roux S."/>
            <person name="Paez-Espino D."/>
            <person name="Jungbluth S."/>
            <person name="Walsh D.A."/>
            <person name="Denef V.J."/>
            <person name="McMahon K.D."/>
            <person name="Konstantinidis K.T."/>
            <person name="Eloe-Fadrosh E.A."/>
            <person name="Kyrpides N.C."/>
            <person name="Woyke T."/>
        </authorList>
    </citation>
    <scope>NUCLEOTIDE SEQUENCE</scope>
    <source>
        <strain evidence="2">GVMAG-M-3300017651-5</strain>
    </source>
</reference>
<accession>A0A6C0BLZ6</accession>
<keyword evidence="1" id="KW-0812">Transmembrane</keyword>
<evidence type="ECO:0000256" key="1">
    <source>
        <dbReference type="SAM" id="Phobius"/>
    </source>
</evidence>
<feature type="transmembrane region" description="Helical" evidence="1">
    <location>
        <begin position="64"/>
        <end position="84"/>
    </location>
</feature>
<name>A0A6C0BLZ6_9ZZZZ</name>
<keyword evidence="1" id="KW-1133">Transmembrane helix</keyword>
<dbReference type="AlphaFoldDB" id="A0A6C0BLZ6"/>
<keyword evidence="1" id="KW-0472">Membrane</keyword>
<dbReference type="EMBL" id="MN739192">
    <property type="protein sequence ID" value="QHS92761.1"/>
    <property type="molecule type" value="Genomic_DNA"/>
</dbReference>
<feature type="transmembrane region" description="Helical" evidence="1">
    <location>
        <begin position="91"/>
        <end position="113"/>
    </location>
</feature>
<evidence type="ECO:0000313" key="2">
    <source>
        <dbReference type="EMBL" id="QHS92761.1"/>
    </source>
</evidence>
<sequence length="144" mass="16729">MYFLLVIALCIIIIFLLWAEDRSQNGLEKPCQHSHPNFSDRCDLKTRISRLIANVNLSHSIVEWRRSLLVAIICTLLISLILVGTMDAGTLIFTITVVFLIIYVCSGIVYWSIYQPRNEDITRKLLKIQTYNARYNRSRRITPQ</sequence>